<accession>A0A426Y7N0</accession>
<name>A0A426Y7N0_ENSVE</name>
<dbReference type="EMBL" id="AMZH03014385">
    <property type="protein sequence ID" value="RRT47728.1"/>
    <property type="molecule type" value="Genomic_DNA"/>
</dbReference>
<gene>
    <name evidence="2" type="ORF">B296_00049545</name>
</gene>
<feature type="coiled-coil region" evidence="1">
    <location>
        <begin position="60"/>
        <end position="120"/>
    </location>
</feature>
<dbReference type="Proteomes" id="UP000287651">
    <property type="component" value="Unassembled WGS sequence"/>
</dbReference>
<evidence type="ECO:0000313" key="3">
    <source>
        <dbReference type="Proteomes" id="UP000287651"/>
    </source>
</evidence>
<sequence>MVRPPWCRSGRPSPGLVRYGLRGRCPGVLAGSSIPHLGEASGLHFVSVLIDRVHDAGRLIQSLHEKILALKAANKELKASVNQELAAAAEQRVKELETKIKRMQAELESHRIQQRELKKEVGFLRSTELKVEGHKVVAAYKATRGFESGLEKMGRVSYKFGYRVMLEQLREKHSDIMIELDPFVECFKDANVEMDLDQPFYDDTPSEKQPTL</sequence>
<organism evidence="2 3">
    <name type="scientific">Ensete ventricosum</name>
    <name type="common">Abyssinian banana</name>
    <name type="synonym">Musa ensete</name>
    <dbReference type="NCBI Taxonomy" id="4639"/>
    <lineage>
        <taxon>Eukaryota</taxon>
        <taxon>Viridiplantae</taxon>
        <taxon>Streptophyta</taxon>
        <taxon>Embryophyta</taxon>
        <taxon>Tracheophyta</taxon>
        <taxon>Spermatophyta</taxon>
        <taxon>Magnoliopsida</taxon>
        <taxon>Liliopsida</taxon>
        <taxon>Zingiberales</taxon>
        <taxon>Musaceae</taxon>
        <taxon>Ensete</taxon>
    </lineage>
</organism>
<evidence type="ECO:0000256" key="1">
    <source>
        <dbReference type="SAM" id="Coils"/>
    </source>
</evidence>
<dbReference type="Gene3D" id="1.20.5.1700">
    <property type="match status" value="1"/>
</dbReference>
<comment type="caution">
    <text evidence="2">The sequence shown here is derived from an EMBL/GenBank/DDBJ whole genome shotgun (WGS) entry which is preliminary data.</text>
</comment>
<proteinExistence type="predicted"/>
<reference evidence="2 3" key="1">
    <citation type="journal article" date="2014" name="Agronomy (Basel)">
        <title>A Draft Genome Sequence for Ensete ventricosum, the Drought-Tolerant Tree Against Hunger.</title>
        <authorList>
            <person name="Harrison J."/>
            <person name="Moore K.A."/>
            <person name="Paszkiewicz K."/>
            <person name="Jones T."/>
            <person name="Grant M."/>
            <person name="Ambacheew D."/>
            <person name="Muzemil S."/>
            <person name="Studholme D.J."/>
        </authorList>
    </citation>
    <scope>NUCLEOTIDE SEQUENCE [LARGE SCALE GENOMIC DNA]</scope>
</reference>
<dbReference type="AlphaFoldDB" id="A0A426Y7N0"/>
<keyword evidence="1" id="KW-0175">Coiled coil</keyword>
<evidence type="ECO:0000313" key="2">
    <source>
        <dbReference type="EMBL" id="RRT47728.1"/>
    </source>
</evidence>
<protein>
    <submittedName>
        <fullName evidence="2">Uncharacterized protein</fullName>
    </submittedName>
</protein>